<evidence type="ECO:0000313" key="1">
    <source>
        <dbReference type="EMBL" id="KHM91206.1"/>
    </source>
</evidence>
<sequence>MIYRQPANRWAYVNKPSTLHQSANANYIGYYGRHISAYGILHQIIQHPVIWPLLMRKQLLAHARSLEIKINYKDIMVLAREFSCENTKCSRSSNAPFEAPEDKRRHCGVAFTRLREPISTTDAMVDNSNFYLGTVFELNGLGDGYANIPLILIMVQRTYGFQEISRIRRYSLMDLLTERLKIHSISMNC</sequence>
<protein>
    <submittedName>
        <fullName evidence="1">Uncharacterized protein</fullName>
    </submittedName>
</protein>
<name>A0AAJ0IV45_9XANT</name>
<reference evidence="1 2" key="1">
    <citation type="submission" date="2014-11" db="EMBL/GenBank/DDBJ databases">
        <title>Draft Genome Sequences of Xanthomonas vesicatoria Strains from the Balkan Peninsula.</title>
        <authorList>
            <person name="Vancheva T."/>
            <person name="Lefeuvre P."/>
            <person name="Bogatzevska N."/>
            <person name="Moncheva P."/>
            <person name="Koebnik R."/>
        </authorList>
    </citation>
    <scope>NUCLEOTIDE SEQUENCE [LARGE SCALE GENOMIC DNA]</scope>
    <source>
        <strain evidence="1 2">53M</strain>
    </source>
</reference>
<gene>
    <name evidence="1" type="ORF">OR61_19755</name>
</gene>
<accession>A0AAJ0IV45</accession>
<evidence type="ECO:0000313" key="2">
    <source>
        <dbReference type="Proteomes" id="UP000030969"/>
    </source>
</evidence>
<organism evidence="1 2">
    <name type="scientific">Xanthomonas vesicatoria</name>
    <dbReference type="NCBI Taxonomy" id="56460"/>
    <lineage>
        <taxon>Bacteria</taxon>
        <taxon>Pseudomonadati</taxon>
        <taxon>Pseudomonadota</taxon>
        <taxon>Gammaproteobacteria</taxon>
        <taxon>Lysobacterales</taxon>
        <taxon>Lysobacteraceae</taxon>
        <taxon>Xanthomonas</taxon>
    </lineage>
</organism>
<dbReference type="Proteomes" id="UP000030969">
    <property type="component" value="Unassembled WGS sequence"/>
</dbReference>
<dbReference type="AlphaFoldDB" id="A0AAJ0IV45"/>
<dbReference type="EMBL" id="JSYJ01000174">
    <property type="protein sequence ID" value="KHM91206.1"/>
    <property type="molecule type" value="Genomic_DNA"/>
</dbReference>
<comment type="caution">
    <text evidence="1">The sequence shown here is derived from an EMBL/GenBank/DDBJ whole genome shotgun (WGS) entry which is preliminary data.</text>
</comment>
<proteinExistence type="predicted"/>